<dbReference type="PANTHER" id="PTHR23076:SF37">
    <property type="entry name" value="ATP-DEPENDENT ZINC METALLOPROTEASE FTSH 4, MITOCHONDRIAL"/>
    <property type="match status" value="1"/>
</dbReference>
<keyword evidence="1" id="KW-0547">Nucleotide-binding</keyword>
<dbReference type="GO" id="GO:0005524">
    <property type="term" value="F:ATP binding"/>
    <property type="evidence" value="ECO:0007669"/>
    <property type="project" value="UniProtKB-KW"/>
</dbReference>
<dbReference type="PROSITE" id="PS00674">
    <property type="entry name" value="AAA"/>
    <property type="match status" value="1"/>
</dbReference>
<gene>
    <name evidence="3" type="ORF">HUE88_06025</name>
</gene>
<dbReference type="InterPro" id="IPR037219">
    <property type="entry name" value="Peptidase_M41-like"/>
</dbReference>
<keyword evidence="4" id="KW-1185">Reference proteome</keyword>
<dbReference type="Pfam" id="PF07724">
    <property type="entry name" value="AAA_2"/>
    <property type="match status" value="1"/>
</dbReference>
<evidence type="ECO:0000313" key="3">
    <source>
        <dbReference type="EMBL" id="QOY53235.1"/>
    </source>
</evidence>
<reference evidence="3 4" key="1">
    <citation type="submission" date="2020-05" db="EMBL/GenBank/DDBJ databases">
        <title>Sulfurimonas marisnigri, sp. nov., and Sulfurimonas baltica, sp. nov., manganese oxide reducing chemolithoautotrophs of the class Epsilonproteobacteria isolated from the pelagic redoxclines of the Black and Baltic Seas and emended description of the genus Sulfurimonas.</title>
        <authorList>
            <person name="Henkel J.V."/>
            <person name="Laudan C."/>
            <person name="Werner J."/>
            <person name="Neu T."/>
            <person name="Plewe S."/>
            <person name="Sproer C."/>
            <person name="Bunk B."/>
            <person name="Schulz-Vogt H.N."/>
        </authorList>
    </citation>
    <scope>NUCLEOTIDE SEQUENCE [LARGE SCALE GENOMIC DNA]</scope>
    <source>
        <strain evidence="3 4">GD2</strain>
    </source>
</reference>
<keyword evidence="1" id="KW-0067">ATP-binding</keyword>
<evidence type="ECO:0000313" key="4">
    <source>
        <dbReference type="Proteomes" id="UP000593994"/>
    </source>
</evidence>
<dbReference type="KEGG" id="sbal:HUE88_06025"/>
<dbReference type="EMBL" id="CP054492">
    <property type="protein sequence ID" value="QOY53235.1"/>
    <property type="molecule type" value="Genomic_DNA"/>
</dbReference>
<protein>
    <submittedName>
        <fullName evidence="3">AAA family ATPase</fullName>
    </submittedName>
</protein>
<dbReference type="Pfam" id="PF00004">
    <property type="entry name" value="AAA"/>
    <property type="match status" value="1"/>
</dbReference>
<dbReference type="GO" id="GO:0006508">
    <property type="term" value="P:proteolysis"/>
    <property type="evidence" value="ECO:0007669"/>
    <property type="project" value="InterPro"/>
</dbReference>
<dbReference type="SUPFAM" id="SSF52540">
    <property type="entry name" value="P-loop containing nucleoside triphosphate hydrolases"/>
    <property type="match status" value="2"/>
</dbReference>
<dbReference type="AlphaFoldDB" id="A0A7S7RP92"/>
<dbReference type="InterPro" id="IPR003960">
    <property type="entry name" value="ATPase_AAA_CS"/>
</dbReference>
<dbReference type="GO" id="GO:0016887">
    <property type="term" value="F:ATP hydrolysis activity"/>
    <property type="evidence" value="ECO:0007669"/>
    <property type="project" value="InterPro"/>
</dbReference>
<dbReference type="GO" id="GO:0004222">
    <property type="term" value="F:metalloendopeptidase activity"/>
    <property type="evidence" value="ECO:0007669"/>
    <property type="project" value="InterPro"/>
</dbReference>
<comment type="similarity">
    <text evidence="1">Belongs to the AAA ATPase family.</text>
</comment>
<proteinExistence type="inferred from homology"/>
<dbReference type="Gene3D" id="1.20.58.760">
    <property type="entry name" value="Peptidase M41"/>
    <property type="match status" value="1"/>
</dbReference>
<evidence type="ECO:0000259" key="2">
    <source>
        <dbReference type="SMART" id="SM00382"/>
    </source>
</evidence>
<dbReference type="InterPro" id="IPR000642">
    <property type="entry name" value="Peptidase_M41"/>
</dbReference>
<dbReference type="InterPro" id="IPR001270">
    <property type="entry name" value="ClpA/B"/>
</dbReference>
<feature type="domain" description="AAA+ ATPase" evidence="2">
    <location>
        <begin position="150"/>
        <end position="291"/>
    </location>
</feature>
<organism evidence="3 4">
    <name type="scientific">Candidatus Sulfurimonas baltica</name>
    <dbReference type="NCBI Taxonomy" id="2740404"/>
    <lineage>
        <taxon>Bacteria</taxon>
        <taxon>Pseudomonadati</taxon>
        <taxon>Campylobacterota</taxon>
        <taxon>Epsilonproteobacteria</taxon>
        <taxon>Campylobacterales</taxon>
        <taxon>Sulfurimonadaceae</taxon>
        <taxon>Sulfurimonas</taxon>
    </lineage>
</organism>
<dbReference type="Gene3D" id="1.10.8.60">
    <property type="match status" value="1"/>
</dbReference>
<dbReference type="InterPro" id="IPR003959">
    <property type="entry name" value="ATPase_AAA_core"/>
</dbReference>
<dbReference type="Gene3D" id="3.40.50.300">
    <property type="entry name" value="P-loop containing nucleotide triphosphate hydrolases"/>
    <property type="match status" value="2"/>
</dbReference>
<dbReference type="Pfam" id="PF01434">
    <property type="entry name" value="Peptidase_M41"/>
    <property type="match status" value="1"/>
</dbReference>
<dbReference type="PANTHER" id="PTHR23076">
    <property type="entry name" value="METALLOPROTEASE M41 FTSH"/>
    <property type="match status" value="1"/>
</dbReference>
<dbReference type="PRINTS" id="PR00300">
    <property type="entry name" value="CLPPROTEASEA"/>
</dbReference>
<dbReference type="SUPFAM" id="SSF140990">
    <property type="entry name" value="FtsH protease domain-like"/>
    <property type="match status" value="1"/>
</dbReference>
<name>A0A7S7RP92_9BACT</name>
<dbReference type="InterPro" id="IPR027417">
    <property type="entry name" value="P-loop_NTPase"/>
</dbReference>
<accession>A0A7S7RP92</accession>
<dbReference type="Proteomes" id="UP000593994">
    <property type="component" value="Chromosome"/>
</dbReference>
<dbReference type="InterPro" id="IPR003593">
    <property type="entry name" value="AAA+_ATPase"/>
</dbReference>
<dbReference type="GO" id="GO:0045037">
    <property type="term" value="P:protein import into chloroplast stroma"/>
    <property type="evidence" value="ECO:0007669"/>
    <property type="project" value="TreeGrafter"/>
</dbReference>
<sequence>MRTLFLTAKKFAIDANASAISLEYFKEALSTLELIDPNVRKLVYEYLSIEPSLTSKVSKESIENVKKHNVVPFDDEVKKFKEYLESNGFAMTAIVSKIFVEKTNSIKKVKENISKLEESLKSQVYGQDQAIEAVCDKIVESSYNIATDTPKAIYFFLGPPATGKTMLSKLIVDQLEGYDAFKIFDMTQYSSSKDGFGLFGLEKGYTDATEGKLTKFVKENPNSVVVFDEIEKTHPDVLSNFLMMLSSGKAEDGFTGEIIDFKNTIVVFTSNLGSELYNNSDFVQLMKENPLEANSTIIDAIGREERIIEGDSRKALSPELLSRLSQGQIVLFNKLPFDALLNITKTKVLEVQANFESIYGIDIEYDTFDSIIALLLLSFAPQVDVRKLKSKLPLVIFDLITDYVRANDSLISRVDFRIDKHSSELLKSELLDLNSEAQIKFLHNIFRKNETFKYKLATNFDSGVLTFTFSDVVRKKLSRSVDFSGEEGLVFTVPSISFKDVAGHAVAKKRLGEVINILKDPKKLDKFNVGAPKGMLLYGVPGTGKTMLAKAFANEADLPFIQTTGTEILNIELMKKIFKKAREYAPAIVFIDEIDAIGTRDGSRFDVIINQFLTELNGFSDSADEMVFVIAATNLKQKIDPAILRSGRIDLHVEIDSLDRAAREFFIDKILEKPISGSFDKEKILTYTAGMTGADLEKVARESVLYVFRHSLENITQDILIEQINIIKHGSRITHKSIDKLMESTAIHEAGHAVVSIVLMPEAKIEQITVVPRGGALGFVSYDQDADLSSLTRQDIKNKLCIAFAGREAQLKEYGEEGFDSGASSDLNMATKYAHYAIATLGMGESTGYINVSNFKEDSLFEKEIEAELKLWLNEAKEKTQILINEHWDKVSALAKLLQEKEIVNEAELITLMT</sequence>
<evidence type="ECO:0000256" key="1">
    <source>
        <dbReference type="RuleBase" id="RU003651"/>
    </source>
</evidence>
<dbReference type="GO" id="GO:0004176">
    <property type="term" value="F:ATP-dependent peptidase activity"/>
    <property type="evidence" value="ECO:0007669"/>
    <property type="project" value="InterPro"/>
</dbReference>
<dbReference type="SMART" id="SM00382">
    <property type="entry name" value="AAA"/>
    <property type="match status" value="2"/>
</dbReference>
<dbReference type="RefSeq" id="WP_194372084.1">
    <property type="nucleotide sequence ID" value="NZ_CP054492.1"/>
</dbReference>
<feature type="domain" description="AAA+ ATPase" evidence="2">
    <location>
        <begin position="531"/>
        <end position="659"/>
    </location>
</feature>